<evidence type="ECO:0000313" key="9">
    <source>
        <dbReference type="Proteomes" id="UP000594638"/>
    </source>
</evidence>
<dbReference type="GO" id="GO:0003677">
    <property type="term" value="F:DNA binding"/>
    <property type="evidence" value="ECO:0007669"/>
    <property type="project" value="UniProtKB-KW"/>
</dbReference>
<keyword evidence="3" id="KW-0175">Coiled coil</keyword>
<feature type="domain" description="RWP-RK" evidence="7">
    <location>
        <begin position="129"/>
        <end position="216"/>
    </location>
</feature>
<dbReference type="Pfam" id="PF02042">
    <property type="entry name" value="RWP-RK"/>
    <property type="match status" value="1"/>
</dbReference>
<keyword evidence="5" id="KW-0804">Transcription</keyword>
<evidence type="ECO:0000256" key="2">
    <source>
        <dbReference type="ARBA" id="ARBA00023015"/>
    </source>
</evidence>
<evidence type="ECO:0000256" key="4">
    <source>
        <dbReference type="ARBA" id="ARBA00023125"/>
    </source>
</evidence>
<evidence type="ECO:0000256" key="3">
    <source>
        <dbReference type="ARBA" id="ARBA00023054"/>
    </source>
</evidence>
<evidence type="ECO:0000313" key="8">
    <source>
        <dbReference type="EMBL" id="CAA2966280.1"/>
    </source>
</evidence>
<gene>
    <name evidence="8" type="ORF">OLEA9_A084539</name>
</gene>
<keyword evidence="2" id="KW-0805">Transcription regulation</keyword>
<organism evidence="8 9">
    <name type="scientific">Olea europaea subsp. europaea</name>
    <dbReference type="NCBI Taxonomy" id="158383"/>
    <lineage>
        <taxon>Eukaryota</taxon>
        <taxon>Viridiplantae</taxon>
        <taxon>Streptophyta</taxon>
        <taxon>Embryophyta</taxon>
        <taxon>Tracheophyta</taxon>
        <taxon>Spermatophyta</taxon>
        <taxon>Magnoliopsida</taxon>
        <taxon>eudicotyledons</taxon>
        <taxon>Gunneridae</taxon>
        <taxon>Pentapetalae</taxon>
        <taxon>asterids</taxon>
        <taxon>lamiids</taxon>
        <taxon>Lamiales</taxon>
        <taxon>Oleaceae</taxon>
        <taxon>Oleeae</taxon>
        <taxon>Olea</taxon>
    </lineage>
</organism>
<sequence>MDYSVRKLEKPNEADSLYFEEEQPLGSWEQQFVFGDDFNNCVPSLFGCEQYLLPYQNSYTSNYELADFEEISGEFDLWDSSNLQSLYTEPCVDAEPLKTAMADSHAHESENVLSEAMNVGYGKELTVSDRNDGMKMKRVRRYKSCALELDEIQKYFDVPITKAAKELNVSLYVLRKRCRELNILRWPHRKIKSIKCLIDNAKELGLTNEIEILEEHKRMLETPSETELTERTKKLRQACLKAMYKKQRSLTPSFA</sequence>
<dbReference type="OrthoDB" id="6270329at2759"/>
<reference evidence="8 9" key="1">
    <citation type="submission" date="2019-12" db="EMBL/GenBank/DDBJ databases">
        <authorList>
            <person name="Alioto T."/>
            <person name="Alioto T."/>
            <person name="Gomez Garrido J."/>
        </authorList>
    </citation>
    <scope>NUCLEOTIDE SEQUENCE [LARGE SCALE GENOMIC DNA]</scope>
</reference>
<accession>A0A8S0QG17</accession>
<comment type="function">
    <text evidence="1">Putative transcription factor.</text>
</comment>
<dbReference type="EMBL" id="CACTIH010001857">
    <property type="protein sequence ID" value="CAA2966280.1"/>
    <property type="molecule type" value="Genomic_DNA"/>
</dbReference>
<dbReference type="AlphaFoldDB" id="A0A8S0QG17"/>
<dbReference type="InterPro" id="IPR003035">
    <property type="entry name" value="RWP-RK_dom"/>
</dbReference>
<evidence type="ECO:0000256" key="6">
    <source>
        <dbReference type="ARBA" id="ARBA00023242"/>
    </source>
</evidence>
<protein>
    <recommendedName>
        <fullName evidence="7">RWP-RK domain-containing protein</fullName>
    </recommendedName>
</protein>
<keyword evidence="9" id="KW-1185">Reference proteome</keyword>
<dbReference type="PROSITE" id="PS51519">
    <property type="entry name" value="RWP_RK"/>
    <property type="match status" value="1"/>
</dbReference>
<evidence type="ECO:0000256" key="1">
    <source>
        <dbReference type="ARBA" id="ARBA00004049"/>
    </source>
</evidence>
<evidence type="ECO:0000259" key="7">
    <source>
        <dbReference type="PROSITE" id="PS51519"/>
    </source>
</evidence>
<keyword evidence="6" id="KW-0539">Nucleus</keyword>
<dbReference type="PANTHER" id="PTHR46373:SF2">
    <property type="entry name" value="RWP-RK DOMAIN-CONTAINING PROTEIN"/>
    <property type="match status" value="1"/>
</dbReference>
<dbReference type="Proteomes" id="UP000594638">
    <property type="component" value="Unassembled WGS sequence"/>
</dbReference>
<name>A0A8S0QG17_OLEEU</name>
<comment type="caution">
    <text evidence="8">The sequence shown here is derived from an EMBL/GenBank/DDBJ whole genome shotgun (WGS) entry which is preliminary data.</text>
</comment>
<evidence type="ECO:0000256" key="5">
    <source>
        <dbReference type="ARBA" id="ARBA00023163"/>
    </source>
</evidence>
<dbReference type="PANTHER" id="PTHR46373">
    <property type="entry name" value="PROTEIN RKD4"/>
    <property type="match status" value="1"/>
</dbReference>
<keyword evidence="4" id="KW-0238">DNA-binding</keyword>
<proteinExistence type="predicted"/>
<dbReference type="InterPro" id="IPR044607">
    <property type="entry name" value="RKD-like"/>
</dbReference>
<dbReference type="Gramene" id="OE9A084539T1">
    <property type="protein sequence ID" value="OE9A084539C1"/>
    <property type="gene ID" value="OE9A084539"/>
</dbReference>
<dbReference type="GO" id="GO:0003700">
    <property type="term" value="F:DNA-binding transcription factor activity"/>
    <property type="evidence" value="ECO:0007669"/>
    <property type="project" value="InterPro"/>
</dbReference>